<evidence type="ECO:0000313" key="1">
    <source>
        <dbReference type="EMBL" id="TPX44208.1"/>
    </source>
</evidence>
<evidence type="ECO:0000313" key="4">
    <source>
        <dbReference type="Proteomes" id="UP000320475"/>
    </source>
</evidence>
<sequence>MADTNTNAKRPDDDTMNALAKTAMSLYQAKNNAEIQDILKSSYSPEAVFEDPVVYVHSGDIAAQFRALAAIFGKVEVNTEDMNPLPAPRTGMAIRNVQNYYIMGRALSIQATTELDMVEQNGKWVVAKHHDVCVAISGSVVNA</sequence>
<protein>
    <recommendedName>
        <fullName evidence="5">SnoaL-like domain-containing protein</fullName>
    </recommendedName>
</protein>
<comment type="caution">
    <text evidence="1">The sequence shown here is derived from an EMBL/GenBank/DDBJ whole genome shotgun (WGS) entry which is preliminary data.</text>
</comment>
<dbReference type="AlphaFoldDB" id="A0A507CYQ6"/>
<dbReference type="OrthoDB" id="9995831at2759"/>
<dbReference type="EMBL" id="QEAM01000118">
    <property type="protein sequence ID" value="TPX46031.1"/>
    <property type="molecule type" value="Genomic_DNA"/>
</dbReference>
<dbReference type="EMBL" id="QEAN01000177">
    <property type="protein sequence ID" value="TPX44208.1"/>
    <property type="molecule type" value="Genomic_DNA"/>
</dbReference>
<organism evidence="1 3">
    <name type="scientific">Synchytrium endobioticum</name>
    <dbReference type="NCBI Taxonomy" id="286115"/>
    <lineage>
        <taxon>Eukaryota</taxon>
        <taxon>Fungi</taxon>
        <taxon>Fungi incertae sedis</taxon>
        <taxon>Chytridiomycota</taxon>
        <taxon>Chytridiomycota incertae sedis</taxon>
        <taxon>Chytridiomycetes</taxon>
        <taxon>Synchytriales</taxon>
        <taxon>Synchytriaceae</taxon>
        <taxon>Synchytrium</taxon>
    </lineage>
</organism>
<evidence type="ECO:0000313" key="2">
    <source>
        <dbReference type="EMBL" id="TPX46031.1"/>
    </source>
</evidence>
<dbReference type="Proteomes" id="UP000320475">
    <property type="component" value="Unassembled WGS sequence"/>
</dbReference>
<reference evidence="3 4" key="1">
    <citation type="journal article" date="2019" name="Sci. Rep.">
        <title>Comparative genomics of chytrid fungi reveal insights into the obligate biotrophic and pathogenic lifestyle of Synchytrium endobioticum.</title>
        <authorList>
            <person name="van de Vossenberg B.T.L.H."/>
            <person name="Warris S."/>
            <person name="Nguyen H.D.T."/>
            <person name="van Gent-Pelzer M.P.E."/>
            <person name="Joly D.L."/>
            <person name="van de Geest H.C."/>
            <person name="Bonants P.J.M."/>
            <person name="Smith D.S."/>
            <person name="Levesque C.A."/>
            <person name="van der Lee T.A.J."/>
        </authorList>
    </citation>
    <scope>NUCLEOTIDE SEQUENCE [LARGE SCALE GENOMIC DNA]</scope>
    <source>
        <strain evidence="2 4">LEV6574</strain>
        <strain evidence="1 3">MB42</strain>
    </source>
</reference>
<gene>
    <name evidence="2" type="ORF">SeLEV6574_g03479</name>
    <name evidence="1" type="ORF">SeMB42_g04411</name>
</gene>
<accession>A0A507CYQ6</accession>
<keyword evidence="3" id="KW-1185">Reference proteome</keyword>
<proteinExistence type="predicted"/>
<name>A0A507CYQ6_9FUNG</name>
<dbReference type="Proteomes" id="UP000317494">
    <property type="component" value="Unassembled WGS sequence"/>
</dbReference>
<dbReference type="VEuPathDB" id="FungiDB:SeMB42_g04411"/>
<evidence type="ECO:0000313" key="3">
    <source>
        <dbReference type="Proteomes" id="UP000317494"/>
    </source>
</evidence>
<evidence type="ECO:0008006" key="5">
    <source>
        <dbReference type="Google" id="ProtNLM"/>
    </source>
</evidence>